<gene>
    <name evidence="1" type="ORF">OIK44_03215</name>
</gene>
<proteinExistence type="predicted"/>
<evidence type="ECO:0000313" key="2">
    <source>
        <dbReference type="Proteomes" id="UP001221208"/>
    </source>
</evidence>
<dbReference type="EMBL" id="JAQQXR010000001">
    <property type="protein sequence ID" value="MDC8756597.1"/>
    <property type="molecule type" value="Genomic_DNA"/>
</dbReference>
<keyword evidence="2" id="KW-1185">Reference proteome</keyword>
<comment type="caution">
    <text evidence="1">The sequence shown here is derived from an EMBL/GenBank/DDBJ whole genome shotgun (WGS) entry which is preliminary data.</text>
</comment>
<name>A0ABT5JYI3_9BURK</name>
<evidence type="ECO:0000313" key="1">
    <source>
        <dbReference type="EMBL" id="MDC8756597.1"/>
    </source>
</evidence>
<dbReference type="RefSeq" id="WP_273669233.1">
    <property type="nucleotide sequence ID" value="NZ_JAQQXR010000001.1"/>
</dbReference>
<reference evidence="1 2" key="1">
    <citation type="submission" date="2022-10" db="EMBL/GenBank/DDBJ databases">
        <title>Janthinobacterium sp. hw3 Genome sequencing.</title>
        <authorList>
            <person name="Park S."/>
        </authorList>
    </citation>
    <scope>NUCLEOTIDE SEQUENCE [LARGE SCALE GENOMIC DNA]</scope>
    <source>
        <strain evidence="2">hw3</strain>
    </source>
</reference>
<organism evidence="1 2">
    <name type="scientific">Janthinobacterium fluminis</name>
    <dbReference type="NCBI Taxonomy" id="2987524"/>
    <lineage>
        <taxon>Bacteria</taxon>
        <taxon>Pseudomonadati</taxon>
        <taxon>Pseudomonadota</taxon>
        <taxon>Betaproteobacteria</taxon>
        <taxon>Burkholderiales</taxon>
        <taxon>Oxalobacteraceae</taxon>
        <taxon>Janthinobacterium</taxon>
    </lineage>
</organism>
<sequence>MERRLLDYMPDMEFAVDAPSRAAPTRGADEQRDMAFGAALLEVAGGAELESWLAELVASVGGAALPATPLGRTLIGALKQAAEPVLPIRSGAGAGAELKVRAARLFGLELEGLSAEDKEFEVARHFVRFAGDAIANAAAAGGEPRTQVQAALLQSARRYAPGLLRHAADTPAPSGRWRRQGKHIVVLNC</sequence>
<dbReference type="Proteomes" id="UP001221208">
    <property type="component" value="Unassembled WGS sequence"/>
</dbReference>
<accession>A0ABT5JYI3</accession>
<protein>
    <submittedName>
        <fullName evidence="1">Uncharacterized protein</fullName>
    </submittedName>
</protein>